<keyword evidence="2" id="KW-0812">Transmembrane</keyword>
<organism evidence="3 4">
    <name type="scientific">Lophiostoma macrostomum CBS 122681</name>
    <dbReference type="NCBI Taxonomy" id="1314788"/>
    <lineage>
        <taxon>Eukaryota</taxon>
        <taxon>Fungi</taxon>
        <taxon>Dikarya</taxon>
        <taxon>Ascomycota</taxon>
        <taxon>Pezizomycotina</taxon>
        <taxon>Dothideomycetes</taxon>
        <taxon>Pleosporomycetidae</taxon>
        <taxon>Pleosporales</taxon>
        <taxon>Lophiostomataceae</taxon>
        <taxon>Lophiostoma</taxon>
    </lineage>
</organism>
<dbReference type="Proteomes" id="UP000799324">
    <property type="component" value="Unassembled WGS sequence"/>
</dbReference>
<keyword evidence="2" id="KW-1133">Transmembrane helix</keyword>
<dbReference type="OrthoDB" id="5400539at2759"/>
<dbReference type="Pfam" id="PF12273">
    <property type="entry name" value="RCR"/>
    <property type="match status" value="1"/>
</dbReference>
<proteinExistence type="predicted"/>
<sequence>MVYCVVYDDGTEQCYRDSFWYSNTGYIVKWCILAGFFLFFMAWFVGGYLHAKSRMKKGLPLLGYHRWLVSYNQRKRYGQTPQNHFTFYASQPYGQRQDGNYAEPPPVYNGNDAPPQYYAPPGTAKPSGTQNAMEMPEYVGPPAPALAPTGGYPMGPQQTGVMGGGPQDVESQNQQLPPRPQQAKEKLSNFVSRFRR</sequence>
<keyword evidence="4" id="KW-1185">Reference proteome</keyword>
<dbReference type="InterPro" id="IPR020999">
    <property type="entry name" value="Chitin_synth_reg_RCR"/>
</dbReference>
<name>A0A6A6TUH9_9PLEO</name>
<evidence type="ECO:0000313" key="3">
    <source>
        <dbReference type="EMBL" id="KAF2662981.1"/>
    </source>
</evidence>
<evidence type="ECO:0000313" key="4">
    <source>
        <dbReference type="Proteomes" id="UP000799324"/>
    </source>
</evidence>
<dbReference type="AlphaFoldDB" id="A0A6A6TUH9"/>
<keyword evidence="2" id="KW-0472">Membrane</keyword>
<evidence type="ECO:0000256" key="1">
    <source>
        <dbReference type="SAM" id="MobiDB-lite"/>
    </source>
</evidence>
<evidence type="ECO:0000256" key="2">
    <source>
        <dbReference type="SAM" id="Phobius"/>
    </source>
</evidence>
<feature type="region of interest" description="Disordered" evidence="1">
    <location>
        <begin position="98"/>
        <end position="196"/>
    </location>
</feature>
<dbReference type="EMBL" id="MU004288">
    <property type="protein sequence ID" value="KAF2662981.1"/>
    <property type="molecule type" value="Genomic_DNA"/>
</dbReference>
<accession>A0A6A6TUH9</accession>
<feature type="transmembrane region" description="Helical" evidence="2">
    <location>
        <begin position="27"/>
        <end position="49"/>
    </location>
</feature>
<reference evidence="3" key="1">
    <citation type="journal article" date="2020" name="Stud. Mycol.">
        <title>101 Dothideomycetes genomes: a test case for predicting lifestyles and emergence of pathogens.</title>
        <authorList>
            <person name="Haridas S."/>
            <person name="Albert R."/>
            <person name="Binder M."/>
            <person name="Bloem J."/>
            <person name="Labutti K."/>
            <person name="Salamov A."/>
            <person name="Andreopoulos B."/>
            <person name="Baker S."/>
            <person name="Barry K."/>
            <person name="Bills G."/>
            <person name="Bluhm B."/>
            <person name="Cannon C."/>
            <person name="Castanera R."/>
            <person name="Culley D."/>
            <person name="Daum C."/>
            <person name="Ezra D."/>
            <person name="Gonzalez J."/>
            <person name="Henrissat B."/>
            <person name="Kuo A."/>
            <person name="Liang C."/>
            <person name="Lipzen A."/>
            <person name="Lutzoni F."/>
            <person name="Magnuson J."/>
            <person name="Mondo S."/>
            <person name="Nolan M."/>
            <person name="Ohm R."/>
            <person name="Pangilinan J."/>
            <person name="Park H.-J."/>
            <person name="Ramirez L."/>
            <person name="Alfaro M."/>
            <person name="Sun H."/>
            <person name="Tritt A."/>
            <person name="Yoshinaga Y."/>
            <person name="Zwiers L.-H."/>
            <person name="Turgeon B."/>
            <person name="Goodwin S."/>
            <person name="Spatafora J."/>
            <person name="Crous P."/>
            <person name="Grigoriev I."/>
        </authorList>
    </citation>
    <scope>NUCLEOTIDE SEQUENCE</scope>
    <source>
        <strain evidence="3">CBS 122681</strain>
    </source>
</reference>
<protein>
    <submittedName>
        <fullName evidence="3">Uncharacterized protein</fullName>
    </submittedName>
</protein>
<gene>
    <name evidence="3" type="ORF">K491DRAFT_10285</name>
</gene>